<dbReference type="EMBL" id="JADBGQ010000008">
    <property type="protein sequence ID" value="KAG5386577.1"/>
    <property type="molecule type" value="Genomic_DNA"/>
</dbReference>
<comment type="caution">
    <text evidence="1">The sequence shown here is derived from an EMBL/GenBank/DDBJ whole genome shotgun (WGS) entry which is preliminary data.</text>
</comment>
<evidence type="ECO:0000313" key="2">
    <source>
        <dbReference type="Proteomes" id="UP000823674"/>
    </source>
</evidence>
<dbReference type="Proteomes" id="UP000823674">
    <property type="component" value="Chromosome A09"/>
</dbReference>
<proteinExistence type="predicted"/>
<accession>A0ABQ7LK10</accession>
<name>A0ABQ7LK10_BRACM</name>
<feature type="non-terminal residue" evidence="1">
    <location>
        <position position="1"/>
    </location>
</feature>
<protein>
    <submittedName>
        <fullName evidence="1">Uncharacterized protein</fullName>
    </submittedName>
</protein>
<reference evidence="1 2" key="1">
    <citation type="submission" date="2021-03" db="EMBL/GenBank/DDBJ databases">
        <authorList>
            <person name="King G.J."/>
            <person name="Bancroft I."/>
            <person name="Baten A."/>
            <person name="Bloomfield J."/>
            <person name="Borpatragohain P."/>
            <person name="He Z."/>
            <person name="Irish N."/>
            <person name="Irwin J."/>
            <person name="Liu K."/>
            <person name="Mauleon R.P."/>
            <person name="Moore J."/>
            <person name="Morris R."/>
            <person name="Ostergaard L."/>
            <person name="Wang B."/>
            <person name="Wells R."/>
        </authorList>
    </citation>
    <scope>NUCLEOTIDE SEQUENCE [LARGE SCALE GENOMIC DNA]</scope>
    <source>
        <strain evidence="1">R-o-18</strain>
        <tissue evidence="1">Leaf</tissue>
    </source>
</reference>
<keyword evidence="2" id="KW-1185">Reference proteome</keyword>
<evidence type="ECO:0000313" key="1">
    <source>
        <dbReference type="EMBL" id="KAG5386577.1"/>
    </source>
</evidence>
<gene>
    <name evidence="1" type="primary">A09g517730.1_BraROA</name>
    <name evidence="1" type="ORF">IGI04_038047</name>
</gene>
<organism evidence="1 2">
    <name type="scientific">Brassica rapa subsp. trilocularis</name>
    <dbReference type="NCBI Taxonomy" id="1813537"/>
    <lineage>
        <taxon>Eukaryota</taxon>
        <taxon>Viridiplantae</taxon>
        <taxon>Streptophyta</taxon>
        <taxon>Embryophyta</taxon>
        <taxon>Tracheophyta</taxon>
        <taxon>Spermatophyta</taxon>
        <taxon>Magnoliopsida</taxon>
        <taxon>eudicotyledons</taxon>
        <taxon>Gunneridae</taxon>
        <taxon>Pentapetalae</taxon>
        <taxon>rosids</taxon>
        <taxon>malvids</taxon>
        <taxon>Brassicales</taxon>
        <taxon>Brassicaceae</taxon>
        <taxon>Brassiceae</taxon>
        <taxon>Brassica</taxon>
    </lineage>
</organism>
<sequence>DEPHIKLKLFTRRIHHRKPFVDPISDAPTLAETIHGADLSSWDPNPSQQDFLSKFKSCVPDHRRLQLPVQNRAISRSHYRQLEFPINQLAKEATRDPIGGSVRPARVRGLSAHLGGPVSTICKTKVILILRT</sequence>